<dbReference type="Pfam" id="PF02617">
    <property type="entry name" value="ClpS"/>
    <property type="match status" value="1"/>
</dbReference>
<comment type="caution">
    <text evidence="3">The sequence shown here is derived from an EMBL/GenBank/DDBJ whole genome shotgun (WGS) entry which is preliminary data.</text>
</comment>
<dbReference type="InterPro" id="IPR014719">
    <property type="entry name" value="Ribosomal_bL12_C/ClpS-like"/>
</dbReference>
<dbReference type="NCBIfam" id="NF000672">
    <property type="entry name" value="PRK00033.1-5"/>
    <property type="match status" value="1"/>
</dbReference>
<comment type="function">
    <text evidence="1">Involved in the modulation of the specificity of the ClpAP-mediated ATP-dependent protein degradation.</text>
</comment>
<dbReference type="InterPro" id="IPR022935">
    <property type="entry name" value="ClpS"/>
</dbReference>
<dbReference type="eggNOG" id="COG2127">
    <property type="taxonomic scope" value="Bacteria"/>
</dbReference>
<comment type="similarity">
    <text evidence="1">Belongs to the ClpS family.</text>
</comment>
<dbReference type="AlphaFoldDB" id="A0A098R0W3"/>
<accession>A0A098R0W3</accession>
<keyword evidence="3" id="KW-0645">Protease</keyword>
<evidence type="ECO:0000256" key="1">
    <source>
        <dbReference type="HAMAP-Rule" id="MF_00302"/>
    </source>
</evidence>
<evidence type="ECO:0000313" key="4">
    <source>
        <dbReference type="Proteomes" id="UP000029692"/>
    </source>
</evidence>
<feature type="domain" description="Adaptor protein ClpS core" evidence="2">
    <location>
        <begin position="20"/>
        <end position="98"/>
    </location>
</feature>
<protein>
    <recommendedName>
        <fullName evidence="1">ATP-dependent Clp protease adapter protein ClpS</fullName>
    </recommendedName>
</protein>
<comment type="subunit">
    <text evidence="1">Binds to the N-terminal domain of the chaperone ClpA.</text>
</comment>
<evidence type="ECO:0000259" key="2">
    <source>
        <dbReference type="Pfam" id="PF02617"/>
    </source>
</evidence>
<sequence length="103" mass="12091">MSTEHQDQHITKEKTEHRIKTPDQYRVILLNDDFTTMEFVIQVLVQIFQKNAVEATKIMLAVHEQGQGVVGIYSYDVAYSRAKKVEELAREHEYPLRCRVEKV</sequence>
<evidence type="ECO:0000313" key="3">
    <source>
        <dbReference type="EMBL" id="KGE73639.1"/>
    </source>
</evidence>
<dbReference type="Proteomes" id="UP000029692">
    <property type="component" value="Unassembled WGS sequence"/>
</dbReference>
<dbReference type="GO" id="GO:0006508">
    <property type="term" value="P:proteolysis"/>
    <property type="evidence" value="ECO:0007669"/>
    <property type="project" value="UniProtKB-UniRule"/>
</dbReference>
<dbReference type="FunFam" id="3.30.1390.10:FF:000002">
    <property type="entry name" value="ATP-dependent Clp protease adapter protein ClpS"/>
    <property type="match status" value="1"/>
</dbReference>
<dbReference type="PANTHER" id="PTHR33473:SF19">
    <property type="entry name" value="ATP-DEPENDENT CLP PROTEASE ADAPTER PROTEIN CLPS"/>
    <property type="match status" value="1"/>
</dbReference>
<dbReference type="HAMAP" id="MF_00302">
    <property type="entry name" value="ClpS"/>
    <property type="match status" value="1"/>
</dbReference>
<dbReference type="Gene3D" id="3.30.1390.10">
    <property type="match status" value="1"/>
</dbReference>
<dbReference type="STRING" id="1480694.DC28_03120"/>
<dbReference type="RefSeq" id="WP_037545635.1">
    <property type="nucleotide sequence ID" value="NZ_JNUP01000023.1"/>
</dbReference>
<gene>
    <name evidence="1" type="primary">clpS</name>
    <name evidence="3" type="ORF">DC28_03120</name>
</gene>
<dbReference type="EMBL" id="JNUP01000023">
    <property type="protein sequence ID" value="KGE73639.1"/>
    <property type="molecule type" value="Genomic_DNA"/>
</dbReference>
<dbReference type="GO" id="GO:0030163">
    <property type="term" value="P:protein catabolic process"/>
    <property type="evidence" value="ECO:0007669"/>
    <property type="project" value="InterPro"/>
</dbReference>
<dbReference type="GO" id="GO:0008233">
    <property type="term" value="F:peptidase activity"/>
    <property type="evidence" value="ECO:0007669"/>
    <property type="project" value="UniProtKB-KW"/>
</dbReference>
<keyword evidence="3" id="KW-0378">Hydrolase</keyword>
<reference evidence="3 4" key="1">
    <citation type="submission" date="2014-05" db="EMBL/GenBank/DDBJ databases">
        <title>De novo Genome Sequence of Spirocheata sp.</title>
        <authorList>
            <person name="Shivani Y."/>
            <person name="Subhash Y."/>
            <person name="Tushar L."/>
            <person name="Sasikala C."/>
            <person name="Ramana C.V."/>
        </authorList>
    </citation>
    <scope>NUCLEOTIDE SEQUENCE [LARGE SCALE GENOMIC DNA]</scope>
    <source>
        <strain evidence="3 4">JC230</strain>
    </source>
</reference>
<proteinExistence type="inferred from homology"/>
<keyword evidence="4" id="KW-1185">Reference proteome</keyword>
<dbReference type="SUPFAM" id="SSF54736">
    <property type="entry name" value="ClpS-like"/>
    <property type="match status" value="1"/>
</dbReference>
<dbReference type="PANTHER" id="PTHR33473">
    <property type="entry name" value="ATP-DEPENDENT CLP PROTEASE ADAPTER PROTEIN CLPS1, CHLOROPLASTIC"/>
    <property type="match status" value="1"/>
</dbReference>
<organism evidence="3 4">
    <name type="scientific">Spirochaeta lutea</name>
    <dbReference type="NCBI Taxonomy" id="1480694"/>
    <lineage>
        <taxon>Bacteria</taxon>
        <taxon>Pseudomonadati</taxon>
        <taxon>Spirochaetota</taxon>
        <taxon>Spirochaetia</taxon>
        <taxon>Spirochaetales</taxon>
        <taxon>Spirochaetaceae</taxon>
        <taxon>Spirochaeta</taxon>
    </lineage>
</organism>
<dbReference type="InterPro" id="IPR003769">
    <property type="entry name" value="ClpS_core"/>
</dbReference>
<dbReference type="OrthoDB" id="9796121at2"/>
<name>A0A098R0W3_9SPIO</name>